<accession>A0A6G2B9S2</accession>
<protein>
    <submittedName>
        <fullName evidence="1">Uncharacterized protein</fullName>
    </submittedName>
</protein>
<dbReference type="Proteomes" id="UP000473014">
    <property type="component" value="Unassembled WGS sequence"/>
</dbReference>
<dbReference type="RefSeq" id="WP_155070337.1">
    <property type="nucleotide sequence ID" value="NZ_WIXO01000001.1"/>
</dbReference>
<proteinExistence type="predicted"/>
<dbReference type="AlphaFoldDB" id="A0A6G2B9S2"/>
<dbReference type="EMBL" id="WIXO01000001">
    <property type="protein sequence ID" value="MTE18813.1"/>
    <property type="molecule type" value="Genomic_DNA"/>
</dbReference>
<dbReference type="OrthoDB" id="4328846at2"/>
<organism evidence="1 2">
    <name type="scientific">Streptomyces taklimakanensis</name>
    <dbReference type="NCBI Taxonomy" id="2569853"/>
    <lineage>
        <taxon>Bacteria</taxon>
        <taxon>Bacillati</taxon>
        <taxon>Actinomycetota</taxon>
        <taxon>Actinomycetes</taxon>
        <taxon>Kitasatosporales</taxon>
        <taxon>Streptomycetaceae</taxon>
        <taxon>Streptomyces</taxon>
    </lineage>
</organism>
<reference evidence="1 2" key="1">
    <citation type="submission" date="2019-11" db="EMBL/GenBank/DDBJ databases">
        <authorList>
            <person name="Yuan L."/>
        </authorList>
    </citation>
    <scope>NUCLEOTIDE SEQUENCE [LARGE SCALE GENOMIC DNA]</scope>
    <source>
        <strain evidence="1 2">TRM43335</strain>
    </source>
</reference>
<evidence type="ECO:0000313" key="2">
    <source>
        <dbReference type="Proteomes" id="UP000473014"/>
    </source>
</evidence>
<sequence length="78" mass="8193">MTTTTGGPASTGAFSWPAVGMRVLDAGTGRVAVVLLLRDAAGKVHTEGAGRPARALLRPEGRREPRWWAEVGDLRSAP</sequence>
<gene>
    <name evidence="1" type="ORF">F0L17_06620</name>
</gene>
<comment type="caution">
    <text evidence="1">The sequence shown here is derived from an EMBL/GenBank/DDBJ whole genome shotgun (WGS) entry which is preliminary data.</text>
</comment>
<keyword evidence="2" id="KW-1185">Reference proteome</keyword>
<name>A0A6G2B9S2_9ACTN</name>
<evidence type="ECO:0000313" key="1">
    <source>
        <dbReference type="EMBL" id="MTE18813.1"/>
    </source>
</evidence>